<dbReference type="PANTHER" id="PTHR43157:SF31">
    <property type="entry name" value="PHOSPHATIDYLINOSITOL-GLYCAN BIOSYNTHESIS CLASS F PROTEIN"/>
    <property type="match status" value="1"/>
</dbReference>
<dbReference type="STRING" id="6293.A0A1I8EEJ3"/>
<dbReference type="PANTHER" id="PTHR43157">
    <property type="entry name" value="PHOSPHATIDYLINOSITOL-GLYCAN BIOSYNTHESIS CLASS F PROTEIN-RELATED"/>
    <property type="match status" value="1"/>
</dbReference>
<dbReference type="WBParaSite" id="maker-PairedContig_1704-snap-gene-0.9-mRNA-1">
    <property type="protein sequence ID" value="maker-PairedContig_1704-snap-gene-0.9-mRNA-1"/>
    <property type="gene ID" value="maker-PairedContig_1704-snap-gene-0.9"/>
</dbReference>
<dbReference type="Gene3D" id="3.40.50.720">
    <property type="entry name" value="NAD(P)-binding Rossmann-like Domain"/>
    <property type="match status" value="1"/>
</dbReference>
<dbReference type="Pfam" id="PF00106">
    <property type="entry name" value="adh_short"/>
    <property type="match status" value="1"/>
</dbReference>
<dbReference type="InterPro" id="IPR002347">
    <property type="entry name" value="SDR_fam"/>
</dbReference>
<dbReference type="PRINTS" id="PR00081">
    <property type="entry name" value="GDHRDH"/>
</dbReference>
<evidence type="ECO:0000313" key="4">
    <source>
        <dbReference type="WBParaSite" id="maker-PairedContig_1704-snap-gene-0.9-mRNA-1"/>
    </source>
</evidence>
<protein>
    <submittedName>
        <fullName evidence="4">Oxidoreductase</fullName>
    </submittedName>
</protein>
<feature type="transmembrane region" description="Helical" evidence="3">
    <location>
        <begin position="26"/>
        <end position="47"/>
    </location>
</feature>
<evidence type="ECO:0000256" key="3">
    <source>
        <dbReference type="SAM" id="Phobius"/>
    </source>
</evidence>
<dbReference type="SUPFAM" id="SSF51735">
    <property type="entry name" value="NAD(P)-binding Rossmann-fold domains"/>
    <property type="match status" value="1"/>
</dbReference>
<comment type="similarity">
    <text evidence="2">Belongs to the short-chain dehydrogenases/reductases (SDR) family.</text>
</comment>
<dbReference type="InterPro" id="IPR036291">
    <property type="entry name" value="NAD(P)-bd_dom_sf"/>
</dbReference>
<accession>A0A1I8EEJ3</accession>
<name>A0A1I8EEJ3_WUCBA</name>
<keyword evidence="3" id="KW-0812">Transmembrane</keyword>
<proteinExistence type="inferred from homology"/>
<evidence type="ECO:0000256" key="1">
    <source>
        <dbReference type="ARBA" id="ARBA00023002"/>
    </source>
</evidence>
<dbReference type="AlphaFoldDB" id="A0A1I8EEJ3"/>
<dbReference type="GO" id="GO:0016491">
    <property type="term" value="F:oxidoreductase activity"/>
    <property type="evidence" value="ECO:0007669"/>
    <property type="project" value="UniProtKB-KW"/>
</dbReference>
<evidence type="ECO:0000256" key="2">
    <source>
        <dbReference type="RuleBase" id="RU000363"/>
    </source>
</evidence>
<keyword evidence="3" id="KW-1133">Transmembrane helix</keyword>
<dbReference type="PRINTS" id="PR00080">
    <property type="entry name" value="SDRFAMILY"/>
</dbReference>
<organism evidence="4">
    <name type="scientific">Wuchereria bancrofti</name>
    <dbReference type="NCBI Taxonomy" id="6293"/>
    <lineage>
        <taxon>Eukaryota</taxon>
        <taxon>Metazoa</taxon>
        <taxon>Ecdysozoa</taxon>
        <taxon>Nematoda</taxon>
        <taxon>Chromadorea</taxon>
        <taxon>Rhabditida</taxon>
        <taxon>Spirurina</taxon>
        <taxon>Spiruromorpha</taxon>
        <taxon>Filarioidea</taxon>
        <taxon>Onchocercidae</taxon>
        <taxon>Wuchereria</taxon>
    </lineage>
</organism>
<reference evidence="4" key="1">
    <citation type="submission" date="2016-11" db="UniProtKB">
        <authorList>
            <consortium name="WormBaseParasite"/>
        </authorList>
    </citation>
    <scope>IDENTIFICATION</scope>
    <source>
        <strain evidence="4">pt0022</strain>
    </source>
</reference>
<sequence length="349" mass="39621">MNSERKGEKTALSSFHQMEASFVESLNIFDCKWILIVVVVTALRFYFKGAQFRELNTAKGLVAVITGCNSGIGREIVRELNLRGAKVYMLCRSEDRARNAVIQLVKLGCNPQRLLVKVVDLAQFKSVRIAAAEIMEEEDHLDILINNAGIMLYPKFKLTDDGHELVWQTNYLGHFLLTELLLPLLRAAPSARIVNVSALAHFYADPIDLQLIDRREGWDSRQSYSKSKLAMVMHAFELTRRLRACEGSHVTINVCHPGLCNTRLMRYTPLAQKPLNYLTAPFRWYLLKTPKDGAQTPLFLALSKAVTGSSGLYYSECVSKQFIEMMDWEKKCAKLYDYSLHATGFDVKD</sequence>
<keyword evidence="3" id="KW-0472">Membrane</keyword>
<keyword evidence="1" id="KW-0560">Oxidoreductase</keyword>